<evidence type="ECO:0000313" key="1">
    <source>
        <dbReference type="EMBL" id="KAK0394810.1"/>
    </source>
</evidence>
<dbReference type="Proteomes" id="UP001175271">
    <property type="component" value="Unassembled WGS sequence"/>
</dbReference>
<dbReference type="Gene3D" id="3.90.230.10">
    <property type="entry name" value="Creatinase/methionine aminopeptidase superfamily"/>
    <property type="match status" value="1"/>
</dbReference>
<name>A0AA39GWF7_9BILA</name>
<dbReference type="InterPro" id="IPR036005">
    <property type="entry name" value="Creatinase/aminopeptidase-like"/>
</dbReference>
<dbReference type="InterPro" id="IPR036388">
    <property type="entry name" value="WH-like_DNA-bd_sf"/>
</dbReference>
<keyword evidence="2" id="KW-1185">Reference proteome</keyword>
<dbReference type="AlphaFoldDB" id="A0AA39GWF7"/>
<reference evidence="1" key="1">
    <citation type="submission" date="2023-06" db="EMBL/GenBank/DDBJ databases">
        <title>Genomic analysis of the entomopathogenic nematode Steinernema hermaphroditum.</title>
        <authorList>
            <person name="Schwarz E.M."/>
            <person name="Heppert J.K."/>
            <person name="Baniya A."/>
            <person name="Schwartz H.T."/>
            <person name="Tan C.-H."/>
            <person name="Antoshechkin I."/>
            <person name="Sternberg P.W."/>
            <person name="Goodrich-Blair H."/>
            <person name="Dillman A.R."/>
        </authorList>
    </citation>
    <scope>NUCLEOTIDE SEQUENCE</scope>
    <source>
        <strain evidence="1">PS9179</strain>
        <tissue evidence="1">Whole animal</tissue>
    </source>
</reference>
<gene>
    <name evidence="1" type="ORF">QR680_000946</name>
</gene>
<organism evidence="1 2">
    <name type="scientific">Steinernema hermaphroditum</name>
    <dbReference type="NCBI Taxonomy" id="289476"/>
    <lineage>
        <taxon>Eukaryota</taxon>
        <taxon>Metazoa</taxon>
        <taxon>Ecdysozoa</taxon>
        <taxon>Nematoda</taxon>
        <taxon>Chromadorea</taxon>
        <taxon>Rhabditida</taxon>
        <taxon>Tylenchina</taxon>
        <taxon>Panagrolaimomorpha</taxon>
        <taxon>Strongyloidoidea</taxon>
        <taxon>Steinernematidae</taxon>
        <taxon>Steinernema</taxon>
    </lineage>
</organism>
<sequence>MNNYVVLNSSEQQKLQIQKSEVEAYDFEPCEVYAASIFMSTGDDKAHTGFTTMYRRLEDAVCNVKMKTLRIFLLVCTEDNQAYVAHFKSTVAIQPSGLLKTLDTDVEIKKS</sequence>
<comment type="caution">
    <text evidence="1">The sequence shown here is derived from an EMBL/GenBank/DDBJ whole genome shotgun (WGS) entry which is preliminary data.</text>
</comment>
<protein>
    <submittedName>
        <fullName evidence="1">Uncharacterized protein</fullName>
    </submittedName>
</protein>
<evidence type="ECO:0000313" key="2">
    <source>
        <dbReference type="Proteomes" id="UP001175271"/>
    </source>
</evidence>
<dbReference type="EMBL" id="JAUCMV010000005">
    <property type="protein sequence ID" value="KAK0394810.1"/>
    <property type="molecule type" value="Genomic_DNA"/>
</dbReference>
<proteinExistence type="predicted"/>
<dbReference type="Gene3D" id="1.10.10.10">
    <property type="entry name" value="Winged helix-like DNA-binding domain superfamily/Winged helix DNA-binding domain"/>
    <property type="match status" value="1"/>
</dbReference>
<accession>A0AA39GWF7</accession>